<gene>
    <name evidence="1" type="ORF">C1C91_01455</name>
</gene>
<dbReference type="AlphaFoldDB" id="A0A7U5Y548"/>
<evidence type="ECO:0000313" key="2">
    <source>
        <dbReference type="Proteomes" id="UP000266778"/>
    </source>
</evidence>
<dbReference type="Proteomes" id="UP000266778">
    <property type="component" value="Chromosome"/>
</dbReference>
<evidence type="ECO:0000313" key="1">
    <source>
        <dbReference type="EMBL" id="AXB03885.1"/>
    </source>
</evidence>
<sequence length="69" mass="7731">MIPQGKGRATTTVLFPGSDEIAATLFRFANTQVRHLVHLRKNGSPGCRFFMCQTAHLLLVVRFPLLMFA</sequence>
<dbReference type="EMBL" id="CP025706">
    <property type="protein sequence ID" value="AXB03885.1"/>
    <property type="molecule type" value="Genomic_DNA"/>
</dbReference>
<accession>A0A7U5Y548</accession>
<reference evidence="1" key="1">
    <citation type="journal article" date="2019" name="J Environ">
        <title>Genetic characterization and potential molecular dissemination mechanism of tet (31) gene in Aeromonas caviae from an oxytetracycline wastewater treatment system.</title>
        <authorList>
            <person name="Shi Y."/>
            <person name="Tian Z."/>
            <person name="Leclercq S.O."/>
            <person name="Zhang H."/>
            <person name="Yang M."/>
            <person name="Zhang Y."/>
        </authorList>
    </citation>
    <scope>NUCLEOTIDE SEQUENCE</scope>
    <source>
        <strain evidence="1">T25-39</strain>
    </source>
</reference>
<proteinExistence type="predicted"/>
<protein>
    <submittedName>
        <fullName evidence="1">Uncharacterized protein</fullName>
    </submittedName>
</protein>
<organism evidence="1 2">
    <name type="scientific">Aeromonas caviae</name>
    <name type="common">Aeromonas punctata</name>
    <dbReference type="NCBI Taxonomy" id="648"/>
    <lineage>
        <taxon>Bacteria</taxon>
        <taxon>Pseudomonadati</taxon>
        <taxon>Pseudomonadota</taxon>
        <taxon>Gammaproteobacteria</taxon>
        <taxon>Aeromonadales</taxon>
        <taxon>Aeromonadaceae</taxon>
        <taxon>Aeromonas</taxon>
    </lineage>
</organism>
<name>A0A7U5Y548_AERCA</name>